<evidence type="ECO:0000313" key="11">
    <source>
        <dbReference type="RefSeq" id="XP_035547314.1"/>
    </source>
</evidence>
<dbReference type="FunFam" id="3.10.10.10:FF:000007">
    <property type="entry name" value="Retrovirus-related Pol polyprotein from transposon 17.6-like Protein"/>
    <property type="match status" value="1"/>
</dbReference>
<dbReference type="CDD" id="cd01647">
    <property type="entry name" value="RT_LTR"/>
    <property type="match status" value="1"/>
</dbReference>
<evidence type="ECO:0000256" key="3">
    <source>
        <dbReference type="ARBA" id="ARBA00022695"/>
    </source>
</evidence>
<dbReference type="GO" id="GO:0008233">
    <property type="term" value="F:peptidase activity"/>
    <property type="evidence" value="ECO:0007669"/>
    <property type="project" value="UniProtKB-KW"/>
</dbReference>
<dbReference type="PANTHER" id="PTHR24559">
    <property type="entry name" value="TRANSPOSON TY3-I GAG-POL POLYPROTEIN"/>
    <property type="match status" value="1"/>
</dbReference>
<dbReference type="InterPro" id="IPR043128">
    <property type="entry name" value="Rev_trsase/Diguanyl_cyclase"/>
</dbReference>
<dbReference type="SUPFAM" id="SSF56672">
    <property type="entry name" value="DNA/RNA polymerases"/>
    <property type="match status" value="1"/>
</dbReference>
<accession>A0A6P9EII8</accession>
<dbReference type="AlphaFoldDB" id="A0A6P9EII8"/>
<organism evidence="10 11">
    <name type="scientific">Juglans regia</name>
    <name type="common">English walnut</name>
    <dbReference type="NCBI Taxonomy" id="51240"/>
    <lineage>
        <taxon>Eukaryota</taxon>
        <taxon>Viridiplantae</taxon>
        <taxon>Streptophyta</taxon>
        <taxon>Embryophyta</taxon>
        <taxon>Tracheophyta</taxon>
        <taxon>Spermatophyta</taxon>
        <taxon>Magnoliopsida</taxon>
        <taxon>eudicotyledons</taxon>
        <taxon>Gunneridae</taxon>
        <taxon>Pentapetalae</taxon>
        <taxon>rosids</taxon>
        <taxon>fabids</taxon>
        <taxon>Fagales</taxon>
        <taxon>Juglandaceae</taxon>
        <taxon>Juglans</taxon>
    </lineage>
</organism>
<dbReference type="InParanoid" id="A0A6P9EII8"/>
<dbReference type="RefSeq" id="XP_035547314.1">
    <property type="nucleotide sequence ID" value="XM_035691421.1"/>
</dbReference>
<dbReference type="PROSITE" id="PS50158">
    <property type="entry name" value="ZF_CCHC"/>
    <property type="match status" value="1"/>
</dbReference>
<keyword evidence="3" id="KW-0548">Nucleotidyltransferase</keyword>
<dbReference type="GeneID" id="109014655"/>
<dbReference type="InterPro" id="IPR053134">
    <property type="entry name" value="RNA-dir_DNA_polymerase"/>
</dbReference>
<sequence>MSDLNANENEREANPSASKVLRAAAHQLIDDLVQNPSGRQHEQKVAYATFKLTGEAKRGWISERTIREAKGTEIVNWLHFKQIFLERFFPSSFREDKAMEFATLVQGTMTVHQYAARFTELSRFATYLIPDEEKKAHKFEQGLNEKLYERVVGFQIRNFSEMVNKATVFERTLQRIAALHEQRKRATPTGYHSGVDQGSWKKRNECSSSGKRLVQGTQQAYQCRICNRIHAGVCRMEAGLCFRCGKPGHYLRDYPSQLNSNRPPPPRAEGTVQGNFQRTTTPALVFALTPVKAEGREGLITASYHTSIDCFKKEVVFRPPKESEFRFTRSKVRLVPPIISAIQIGKLLRDGRQGFLGCVVEAPKEELKLEQIPVVSEYPKVFQEDLSRLPPEREVEFAIELVPGTGPLSKAPYRMAPSELVELKEQLQDLLDKGFIRPSVSPWRTPLQGAQVFSKKDLQSGYHQLKIRAEDVAKTAFRTRYGHYEFLVMPFGLTNAPVVFMDLMNKVFHEFLDKFAVVFIDNILIYSKRKTEHEEHLKLVLRTLRDKQLFAKLKKCEFWLDSITFLGHVVSKDGISVDRGKVEGVVIWYDRQLPVLGFHVSYGAHETTGGAFTDIGTQVQFVDEI</sequence>
<reference evidence="11" key="1">
    <citation type="submission" date="2025-08" db="UniProtKB">
        <authorList>
            <consortium name="RefSeq"/>
        </authorList>
    </citation>
    <scope>IDENTIFICATION</scope>
    <source>
        <tissue evidence="11">Leaves</tissue>
    </source>
</reference>
<dbReference type="InterPro" id="IPR000477">
    <property type="entry name" value="RT_dom"/>
</dbReference>
<keyword evidence="1" id="KW-0645">Protease</keyword>
<keyword evidence="8" id="KW-0479">Metal-binding</keyword>
<evidence type="ECO:0000259" key="9">
    <source>
        <dbReference type="PROSITE" id="PS50158"/>
    </source>
</evidence>
<feature type="domain" description="CCHC-type" evidence="9">
    <location>
        <begin position="241"/>
        <end position="256"/>
    </location>
</feature>
<keyword evidence="10" id="KW-1185">Reference proteome</keyword>
<dbReference type="Pfam" id="PF00078">
    <property type="entry name" value="RVT_1"/>
    <property type="match status" value="1"/>
</dbReference>
<evidence type="ECO:0000256" key="7">
    <source>
        <dbReference type="ARBA" id="ARBA00022918"/>
    </source>
</evidence>
<dbReference type="Pfam" id="PF03732">
    <property type="entry name" value="Retrotrans_gag"/>
    <property type="match status" value="1"/>
</dbReference>
<dbReference type="GO" id="GO:0004519">
    <property type="term" value="F:endonuclease activity"/>
    <property type="evidence" value="ECO:0007669"/>
    <property type="project" value="UniProtKB-KW"/>
</dbReference>
<dbReference type="OrthoDB" id="1102327at2759"/>
<evidence type="ECO:0000256" key="1">
    <source>
        <dbReference type="ARBA" id="ARBA00022670"/>
    </source>
</evidence>
<dbReference type="KEGG" id="jre:109014655"/>
<dbReference type="GO" id="GO:0008270">
    <property type="term" value="F:zinc ion binding"/>
    <property type="evidence" value="ECO:0007669"/>
    <property type="project" value="UniProtKB-KW"/>
</dbReference>
<keyword evidence="2" id="KW-0808">Transferase</keyword>
<dbReference type="GO" id="GO:0003964">
    <property type="term" value="F:RNA-directed DNA polymerase activity"/>
    <property type="evidence" value="ECO:0007669"/>
    <property type="project" value="UniProtKB-KW"/>
</dbReference>
<dbReference type="InterPro" id="IPR001878">
    <property type="entry name" value="Znf_CCHC"/>
</dbReference>
<dbReference type="GO" id="GO:0003676">
    <property type="term" value="F:nucleic acid binding"/>
    <property type="evidence" value="ECO:0007669"/>
    <property type="project" value="InterPro"/>
</dbReference>
<keyword evidence="8" id="KW-0862">Zinc</keyword>
<evidence type="ECO:0000256" key="8">
    <source>
        <dbReference type="PROSITE-ProRule" id="PRU00047"/>
    </source>
</evidence>
<evidence type="ECO:0000313" key="10">
    <source>
        <dbReference type="Proteomes" id="UP000235220"/>
    </source>
</evidence>
<evidence type="ECO:0000256" key="2">
    <source>
        <dbReference type="ARBA" id="ARBA00022679"/>
    </source>
</evidence>
<dbReference type="Gene3D" id="4.10.60.10">
    <property type="entry name" value="Zinc finger, CCHC-type"/>
    <property type="match status" value="1"/>
</dbReference>
<dbReference type="Gene3D" id="3.10.10.10">
    <property type="entry name" value="HIV Type 1 Reverse Transcriptase, subunit A, domain 1"/>
    <property type="match status" value="1"/>
</dbReference>
<name>A0A6P9EII8_JUGRE</name>
<evidence type="ECO:0000256" key="5">
    <source>
        <dbReference type="ARBA" id="ARBA00022759"/>
    </source>
</evidence>
<dbReference type="InterPro" id="IPR043502">
    <property type="entry name" value="DNA/RNA_pol_sf"/>
</dbReference>
<dbReference type="PANTHER" id="PTHR24559:SF444">
    <property type="entry name" value="REVERSE TRANSCRIPTASE DOMAIN-CONTAINING PROTEIN"/>
    <property type="match status" value="1"/>
</dbReference>
<dbReference type="Proteomes" id="UP000235220">
    <property type="component" value="Chromosome 7"/>
</dbReference>
<evidence type="ECO:0000256" key="6">
    <source>
        <dbReference type="ARBA" id="ARBA00022801"/>
    </source>
</evidence>
<keyword evidence="7" id="KW-0695">RNA-directed DNA polymerase</keyword>
<dbReference type="Gene3D" id="3.30.70.270">
    <property type="match status" value="1"/>
</dbReference>
<proteinExistence type="predicted"/>
<evidence type="ECO:0000256" key="4">
    <source>
        <dbReference type="ARBA" id="ARBA00022722"/>
    </source>
</evidence>
<gene>
    <name evidence="11" type="primary">LOC109014655</name>
</gene>
<dbReference type="GO" id="GO:0006508">
    <property type="term" value="P:proteolysis"/>
    <property type="evidence" value="ECO:0007669"/>
    <property type="project" value="UniProtKB-KW"/>
</dbReference>
<keyword evidence="8" id="KW-0863">Zinc-finger</keyword>
<keyword evidence="4" id="KW-0540">Nuclease</keyword>
<keyword evidence="6" id="KW-0378">Hydrolase</keyword>
<dbReference type="InterPro" id="IPR005162">
    <property type="entry name" value="Retrotrans_gag_dom"/>
</dbReference>
<keyword evidence="5" id="KW-0255">Endonuclease</keyword>
<protein>
    <submittedName>
        <fullName evidence="11">Uncharacterized protein LOC109014655</fullName>
    </submittedName>
</protein>